<dbReference type="SUPFAM" id="SSF54593">
    <property type="entry name" value="Glyoxalase/Bleomycin resistance protein/Dihydroxybiphenyl dioxygenase"/>
    <property type="match status" value="1"/>
</dbReference>
<comment type="caution">
    <text evidence="2">The sequence shown here is derived from an EMBL/GenBank/DDBJ whole genome shotgun (WGS) entry which is preliminary data.</text>
</comment>
<dbReference type="EMBL" id="CAKJTJ010000007">
    <property type="protein sequence ID" value="CAG9621040.1"/>
    <property type="molecule type" value="Genomic_DNA"/>
</dbReference>
<proteinExistence type="predicted"/>
<dbReference type="CDD" id="cd06587">
    <property type="entry name" value="VOC"/>
    <property type="match status" value="1"/>
</dbReference>
<reference evidence="2 3" key="1">
    <citation type="submission" date="2021-10" db="EMBL/GenBank/DDBJ databases">
        <authorList>
            <person name="Criscuolo A."/>
        </authorList>
    </citation>
    <scope>NUCLEOTIDE SEQUENCE [LARGE SCALE GENOMIC DNA]</scope>
    <source>
        <strain evidence="3">CIP 111883</strain>
    </source>
</reference>
<dbReference type="Gene3D" id="3.10.180.10">
    <property type="entry name" value="2,3-Dihydroxybiphenyl 1,2-Dioxygenase, domain 1"/>
    <property type="match status" value="1"/>
</dbReference>
<name>A0ABM8YMD6_9BACI</name>
<organism evidence="2 3">
    <name type="scientific">Sutcliffiella rhizosphaerae</name>
    <dbReference type="NCBI Taxonomy" id="2880967"/>
    <lineage>
        <taxon>Bacteria</taxon>
        <taxon>Bacillati</taxon>
        <taxon>Bacillota</taxon>
        <taxon>Bacilli</taxon>
        <taxon>Bacillales</taxon>
        <taxon>Bacillaceae</taxon>
        <taxon>Sutcliffiella</taxon>
    </lineage>
</organism>
<keyword evidence="3" id="KW-1185">Reference proteome</keyword>
<dbReference type="InterPro" id="IPR058997">
    <property type="entry name" value="YycE-like_C"/>
</dbReference>
<evidence type="ECO:0000313" key="3">
    <source>
        <dbReference type="Proteomes" id="UP000789833"/>
    </source>
</evidence>
<gene>
    <name evidence="2" type="primary">yycE</name>
    <name evidence="2" type="ORF">BACCIP111883_01812</name>
</gene>
<dbReference type="InterPro" id="IPR029068">
    <property type="entry name" value="Glyas_Bleomycin-R_OHBP_Dase"/>
</dbReference>
<accession>A0ABM8YMD6</accession>
<dbReference type="Proteomes" id="UP000789833">
    <property type="component" value="Unassembled WGS sequence"/>
</dbReference>
<feature type="domain" description="YycE-like C-terminal" evidence="1">
    <location>
        <begin position="31"/>
        <end position="85"/>
    </location>
</feature>
<dbReference type="Pfam" id="PF22659">
    <property type="entry name" value="YycE-like_C"/>
    <property type="match status" value="1"/>
</dbReference>
<evidence type="ECO:0000313" key="2">
    <source>
        <dbReference type="EMBL" id="CAG9621040.1"/>
    </source>
</evidence>
<sequence length="96" mass="10760">MGIIIGLLDCNYHLEFTQYKEGSPCPAPTKDYLLVFYIPNSKTIQEITNRLKAMGYDSVPPENPYWEKAGVTVEDSDGWRIVLMNSSGIVNMAATK</sequence>
<protein>
    <recommendedName>
        <fullName evidence="1">YycE-like C-terminal domain-containing protein</fullName>
    </recommendedName>
</protein>
<evidence type="ECO:0000259" key="1">
    <source>
        <dbReference type="Pfam" id="PF22659"/>
    </source>
</evidence>